<name>C8VY68_DESAS</name>
<proteinExistence type="predicted"/>
<protein>
    <recommendedName>
        <fullName evidence="1">DUF1659 domain-containing protein</fullName>
    </recommendedName>
</protein>
<reference evidence="2 3" key="1">
    <citation type="journal article" date="2009" name="Stand. Genomic Sci.">
        <title>Complete genome sequence of Desulfotomaculum acetoxidans type strain (5575).</title>
        <authorList>
            <person name="Spring S."/>
            <person name="Lapidus A."/>
            <person name="Schroder M."/>
            <person name="Gleim D."/>
            <person name="Sims D."/>
            <person name="Meincke L."/>
            <person name="Glavina Del Rio T."/>
            <person name="Tice H."/>
            <person name="Copeland A."/>
            <person name="Cheng J.F."/>
            <person name="Lucas S."/>
            <person name="Chen F."/>
            <person name="Nolan M."/>
            <person name="Bruce D."/>
            <person name="Goodwin L."/>
            <person name="Pitluck S."/>
            <person name="Ivanova N."/>
            <person name="Mavromatis K."/>
            <person name="Mikhailova N."/>
            <person name="Pati A."/>
            <person name="Chen A."/>
            <person name="Palaniappan K."/>
            <person name="Land M."/>
            <person name="Hauser L."/>
            <person name="Chang Y.J."/>
            <person name="Jeffries C.D."/>
            <person name="Chain P."/>
            <person name="Saunders E."/>
            <person name="Brettin T."/>
            <person name="Detter J.C."/>
            <person name="Goker M."/>
            <person name="Bristow J."/>
            <person name="Eisen J.A."/>
            <person name="Markowitz V."/>
            <person name="Hugenholtz P."/>
            <person name="Kyrpides N.C."/>
            <person name="Klenk H.P."/>
            <person name="Han C."/>
        </authorList>
    </citation>
    <scope>NUCLEOTIDE SEQUENCE [LARGE SCALE GENOMIC DNA]</scope>
    <source>
        <strain evidence="3">ATCC 49208 / DSM 771 / VKM B-1644</strain>
    </source>
</reference>
<organism evidence="2 3">
    <name type="scientific">Desulfofarcimen acetoxidans (strain ATCC 49208 / DSM 771 / KCTC 5769 / VKM B-1644 / 5575)</name>
    <name type="common">Desulfotomaculum acetoxidans</name>
    <dbReference type="NCBI Taxonomy" id="485916"/>
    <lineage>
        <taxon>Bacteria</taxon>
        <taxon>Bacillati</taxon>
        <taxon>Bacillota</taxon>
        <taxon>Clostridia</taxon>
        <taxon>Eubacteriales</taxon>
        <taxon>Peptococcaceae</taxon>
        <taxon>Desulfofarcimen</taxon>
    </lineage>
</organism>
<dbReference type="eggNOG" id="ENOG5033AHG">
    <property type="taxonomic scope" value="Bacteria"/>
</dbReference>
<evidence type="ECO:0000313" key="2">
    <source>
        <dbReference type="EMBL" id="ACV64697.1"/>
    </source>
</evidence>
<dbReference type="Proteomes" id="UP000002217">
    <property type="component" value="Chromosome"/>
</dbReference>
<dbReference type="Pfam" id="PF07872">
    <property type="entry name" value="DUF1659"/>
    <property type="match status" value="1"/>
</dbReference>
<dbReference type="AlphaFoldDB" id="C8VY68"/>
<dbReference type="KEGG" id="dae:Dtox_4010"/>
<dbReference type="InterPro" id="IPR012454">
    <property type="entry name" value="DUF1659"/>
</dbReference>
<dbReference type="EMBL" id="CP001720">
    <property type="protein sequence ID" value="ACV64697.1"/>
    <property type="molecule type" value="Genomic_DNA"/>
</dbReference>
<gene>
    <name evidence="2" type="ordered locus">Dtox_4010</name>
</gene>
<dbReference type="RefSeq" id="WP_015759372.1">
    <property type="nucleotide sequence ID" value="NC_013216.1"/>
</dbReference>
<sequence length="74" mass="7919">MAVSKVPGNSVLKMQFQTGVDGTGKPVYRNKSLNNIKAGAADQDVFDTAQTMAGLQEYTLTAVNRADNSELVNQ</sequence>
<accession>C8VY68</accession>
<dbReference type="OrthoDB" id="1954703at2"/>
<dbReference type="STRING" id="485916.Dtox_4010"/>
<evidence type="ECO:0000313" key="3">
    <source>
        <dbReference type="Proteomes" id="UP000002217"/>
    </source>
</evidence>
<dbReference type="HOGENOM" id="CLU_196603_1_1_9"/>
<evidence type="ECO:0000259" key="1">
    <source>
        <dbReference type="Pfam" id="PF07872"/>
    </source>
</evidence>
<keyword evidence="3" id="KW-1185">Reference proteome</keyword>
<feature type="domain" description="DUF1659" evidence="1">
    <location>
        <begin position="2"/>
        <end position="73"/>
    </location>
</feature>